<gene>
    <name evidence="2" type="ORF">LOTGIDRAFT_159788</name>
</gene>
<protein>
    <recommendedName>
        <fullName evidence="4">Apple domain-containing protein</fullName>
    </recommendedName>
</protein>
<accession>V4C5Y8</accession>
<proteinExistence type="predicted"/>
<dbReference type="EMBL" id="KB201362">
    <property type="protein sequence ID" value="ESO97034.1"/>
    <property type="molecule type" value="Genomic_DNA"/>
</dbReference>
<keyword evidence="1" id="KW-0732">Signal</keyword>
<dbReference type="GeneID" id="20238151"/>
<dbReference type="Proteomes" id="UP000030746">
    <property type="component" value="Unassembled WGS sequence"/>
</dbReference>
<feature type="signal peptide" evidence="1">
    <location>
        <begin position="1"/>
        <end position="21"/>
    </location>
</feature>
<evidence type="ECO:0000313" key="2">
    <source>
        <dbReference type="EMBL" id="ESO97034.1"/>
    </source>
</evidence>
<dbReference type="AlphaFoldDB" id="V4C5Y8"/>
<keyword evidence="3" id="KW-1185">Reference proteome</keyword>
<dbReference type="KEGG" id="lgi:LOTGIDRAFT_159788"/>
<feature type="chain" id="PRO_5004718471" description="Apple domain-containing protein" evidence="1">
    <location>
        <begin position="22"/>
        <end position="216"/>
    </location>
</feature>
<sequence>MCIANLMLVVVVLWTGSLTLASPRRQPNIMKKFWGKPVCKKYDLIENAEWIQRDSCEENKRFKCRKGYQLLVQTSCKKGEWCLEPSCQRNVPTEYKYKFKYSNETTLGTRPFKTIILSVQENCDEKCKNDSNCTAGYLEGRRRCEFYPEPIIFVSLDSFRDECINWCTERIECVTLSHDRSGDGYCYLFNVTLDQIPENMKNPYEMVDTLAEKVCE</sequence>
<evidence type="ECO:0000313" key="3">
    <source>
        <dbReference type="Proteomes" id="UP000030746"/>
    </source>
</evidence>
<evidence type="ECO:0000256" key="1">
    <source>
        <dbReference type="SAM" id="SignalP"/>
    </source>
</evidence>
<reference evidence="2 3" key="1">
    <citation type="journal article" date="2013" name="Nature">
        <title>Insights into bilaterian evolution from three spiralian genomes.</title>
        <authorList>
            <person name="Simakov O."/>
            <person name="Marletaz F."/>
            <person name="Cho S.J."/>
            <person name="Edsinger-Gonzales E."/>
            <person name="Havlak P."/>
            <person name="Hellsten U."/>
            <person name="Kuo D.H."/>
            <person name="Larsson T."/>
            <person name="Lv J."/>
            <person name="Arendt D."/>
            <person name="Savage R."/>
            <person name="Osoegawa K."/>
            <person name="de Jong P."/>
            <person name="Grimwood J."/>
            <person name="Chapman J.A."/>
            <person name="Shapiro H."/>
            <person name="Aerts A."/>
            <person name="Otillar R.P."/>
            <person name="Terry A.Y."/>
            <person name="Boore J.L."/>
            <person name="Grigoriev I.V."/>
            <person name="Lindberg D.R."/>
            <person name="Seaver E.C."/>
            <person name="Weisblat D.A."/>
            <person name="Putnam N.H."/>
            <person name="Rokhsar D.S."/>
        </authorList>
    </citation>
    <scope>NUCLEOTIDE SEQUENCE [LARGE SCALE GENOMIC DNA]</scope>
</reference>
<dbReference type="HOGENOM" id="CLU_113469_0_0_1"/>
<organism evidence="2 3">
    <name type="scientific">Lottia gigantea</name>
    <name type="common">Giant owl limpet</name>
    <dbReference type="NCBI Taxonomy" id="225164"/>
    <lineage>
        <taxon>Eukaryota</taxon>
        <taxon>Metazoa</taxon>
        <taxon>Spiralia</taxon>
        <taxon>Lophotrochozoa</taxon>
        <taxon>Mollusca</taxon>
        <taxon>Gastropoda</taxon>
        <taxon>Patellogastropoda</taxon>
        <taxon>Lottioidea</taxon>
        <taxon>Lottiidae</taxon>
        <taxon>Lottia</taxon>
    </lineage>
</organism>
<name>V4C5Y8_LOTGI</name>
<dbReference type="CTD" id="20238151"/>
<dbReference type="RefSeq" id="XP_009052516.1">
    <property type="nucleotide sequence ID" value="XM_009054268.1"/>
</dbReference>
<evidence type="ECO:0008006" key="4">
    <source>
        <dbReference type="Google" id="ProtNLM"/>
    </source>
</evidence>